<dbReference type="Proteomes" id="UP000244867">
    <property type="component" value="Unassembled WGS sequence"/>
</dbReference>
<name>A0A2R7Z2C8_9ACTN</name>
<dbReference type="InterPro" id="IPR024747">
    <property type="entry name" value="Pyridox_Oxase-rel"/>
</dbReference>
<comment type="caution">
    <text evidence="1">The sequence shown here is derived from an EMBL/GenBank/DDBJ whole genome shotgun (WGS) entry which is preliminary data.</text>
</comment>
<proteinExistence type="predicted"/>
<dbReference type="InterPro" id="IPR012349">
    <property type="entry name" value="Split_barrel_FMN-bd"/>
</dbReference>
<dbReference type="OrthoDB" id="5193072at2"/>
<gene>
    <name evidence="1" type="ORF">C7S10_00675</name>
</gene>
<dbReference type="AlphaFoldDB" id="A0A2R7Z2C8"/>
<evidence type="ECO:0000313" key="1">
    <source>
        <dbReference type="EMBL" id="PUA82309.1"/>
    </source>
</evidence>
<evidence type="ECO:0000313" key="2">
    <source>
        <dbReference type="Proteomes" id="UP000244867"/>
    </source>
</evidence>
<dbReference type="Pfam" id="PF12900">
    <property type="entry name" value="Pyridox_ox_2"/>
    <property type="match status" value="1"/>
</dbReference>
<sequence>MAELRNLSRSECEALLRRGEVGRVALATPTGPHIVPVNYTVSRGDVVVATAPYSVLGSSGRDTLLAFEVDHVEHAQQRGWSVVVRGRAEMVEDPEEVRTLGRLLPRPWASGTRTLYLRIPLDEVSGRRLGGGWDLEATMPQRPTT</sequence>
<dbReference type="EMBL" id="PYXZ01000001">
    <property type="protein sequence ID" value="PUA82309.1"/>
    <property type="molecule type" value="Genomic_DNA"/>
</dbReference>
<accession>A0A2R7Z2C8</accession>
<organism evidence="1 2">
    <name type="scientific">Nocardioides currus</name>
    <dbReference type="NCBI Taxonomy" id="2133958"/>
    <lineage>
        <taxon>Bacteria</taxon>
        <taxon>Bacillati</taxon>
        <taxon>Actinomycetota</taxon>
        <taxon>Actinomycetes</taxon>
        <taxon>Propionibacteriales</taxon>
        <taxon>Nocardioidaceae</taxon>
        <taxon>Nocardioides</taxon>
    </lineage>
</organism>
<keyword evidence="2" id="KW-1185">Reference proteome</keyword>
<protein>
    <submittedName>
        <fullName evidence="1">Pyridoxamine 5'-phosphate oxidase</fullName>
    </submittedName>
</protein>
<dbReference type="SUPFAM" id="SSF50475">
    <property type="entry name" value="FMN-binding split barrel"/>
    <property type="match status" value="1"/>
</dbReference>
<dbReference type="Gene3D" id="2.30.110.10">
    <property type="entry name" value="Electron Transport, Fmn-binding Protein, Chain A"/>
    <property type="match status" value="1"/>
</dbReference>
<reference evidence="1 2" key="1">
    <citation type="submission" date="2018-03" db="EMBL/GenBank/DDBJ databases">
        <authorList>
            <person name="Keele B.F."/>
        </authorList>
    </citation>
    <scope>NUCLEOTIDE SEQUENCE [LARGE SCALE GENOMIC DNA]</scope>
    <source>
        <strain evidence="1 2">IB-3</strain>
    </source>
</reference>
<dbReference type="RefSeq" id="WP_108342496.1">
    <property type="nucleotide sequence ID" value="NZ_PYXZ01000001.1"/>
</dbReference>